<gene>
    <name evidence="2" type="ORF">B7017_p0057</name>
</gene>
<proteinExistence type="predicted"/>
<geneLocation type="plasmid" evidence="2">
    <name>megaplasmid pMP7017</name>
</geneLocation>
<feature type="transmembrane region" description="Helical" evidence="1">
    <location>
        <begin position="44"/>
        <end position="65"/>
    </location>
</feature>
<evidence type="ECO:0000256" key="1">
    <source>
        <dbReference type="SAM" id="Phobius"/>
    </source>
</evidence>
<dbReference type="AlphaFoldDB" id="A0A0A0UYW7"/>
<reference evidence="2" key="1">
    <citation type="journal article" date="2015" name="Appl. Environ. Microbiol.">
        <title>Discovery of a conjugative megaplasmid in Bifidobacterium breve.</title>
        <authorList>
            <person name="Bottacini F."/>
            <person name="O'Connell Motherway M."/>
            <person name="Casey E."/>
            <person name="McDonnell B."/>
            <person name="Mahony J."/>
            <person name="Ventura M."/>
            <person name="van Sinderen D."/>
        </authorList>
    </citation>
    <scope>NUCLEOTIDE SEQUENCE</scope>
    <source>
        <strain evidence="2">JCM 7017</strain>
        <plasmid evidence="2">megaplasmid pMP7017</plasmid>
    </source>
</reference>
<dbReference type="EMBL" id="KM406416">
    <property type="protein sequence ID" value="AIW55110.1"/>
    <property type="molecule type" value="Genomic_DNA"/>
</dbReference>
<accession>A0A0A0UYW7</accession>
<keyword evidence="1" id="KW-0472">Membrane</keyword>
<name>A0A0A0UYW7_BIFBR</name>
<protein>
    <submittedName>
        <fullName evidence="2">Uncharacterized protein</fullName>
    </submittedName>
</protein>
<sequence length="134" mass="15209">MSERKQLHPRETMDDITEVSSTVEIERKNTYMITKNTEARSKTVFSTIIGGVIGLGLCLLFAPLIGITFSVVFVLIGLVAVPFLMVGTIKDRTQQVRWKRLLRQIQSKNIAGQVFYPNSNHPEDLTSLKEMWIL</sequence>
<dbReference type="RefSeq" id="WP_241487324.1">
    <property type="nucleotide sequence ID" value="NZ_JASPDM010000022.1"/>
</dbReference>
<keyword evidence="2" id="KW-0614">Plasmid</keyword>
<feature type="transmembrane region" description="Helical" evidence="1">
    <location>
        <begin position="71"/>
        <end position="89"/>
    </location>
</feature>
<keyword evidence="1" id="KW-0812">Transmembrane</keyword>
<keyword evidence="1" id="KW-1133">Transmembrane helix</keyword>
<evidence type="ECO:0000313" key="2">
    <source>
        <dbReference type="EMBL" id="AIW55110.1"/>
    </source>
</evidence>
<organism evidence="2">
    <name type="scientific">Bifidobacterium breve</name>
    <dbReference type="NCBI Taxonomy" id="1685"/>
    <lineage>
        <taxon>Bacteria</taxon>
        <taxon>Bacillati</taxon>
        <taxon>Actinomycetota</taxon>
        <taxon>Actinomycetes</taxon>
        <taxon>Bifidobacteriales</taxon>
        <taxon>Bifidobacteriaceae</taxon>
        <taxon>Bifidobacterium</taxon>
    </lineage>
</organism>